<organism evidence="2 3">
    <name type="scientific">Cichlidogyrus casuarinus</name>
    <dbReference type="NCBI Taxonomy" id="1844966"/>
    <lineage>
        <taxon>Eukaryota</taxon>
        <taxon>Metazoa</taxon>
        <taxon>Spiralia</taxon>
        <taxon>Lophotrochozoa</taxon>
        <taxon>Platyhelminthes</taxon>
        <taxon>Monogenea</taxon>
        <taxon>Monopisthocotylea</taxon>
        <taxon>Dactylogyridea</taxon>
        <taxon>Ancyrocephalidae</taxon>
        <taxon>Cichlidogyrus</taxon>
    </lineage>
</organism>
<proteinExistence type="predicted"/>
<name>A0ABD2PVP0_9PLAT</name>
<sequence length="740" mass="80693">MCCLFSPQFLATNGRSVIQFLLNSYKKADSATMLTLTQTIYFVIKATMASYVFNCQTFAENGEEAIEVDQDQDRNEQELLNEWKDLSMTVLAPELEPLMNGMFSLLTLDPMDTSKASFSDPSTMGFMFKCQNEIRLNFIELCNAFPDRVLSFALNHLKNGPEAQVATALDLTRHLVEKCDRSLGSEARSLITSTQGKLEQGIQMGFATAGPRCSGEQLPYKVRRQLMGTMLTLGNMGYLSLAGALSLVEFVVRQCALNEPGKLGADSALRLLCEDVLWLGSSTVAQMRTVLWPFVLEMLVIPECTGATGPLCDCIRNLCITATSNVNSKIAYNPDSSCLEIIPDDLKIDFDDPCTIISKSIEQVADHAWLISLLDEMRVQINSSLAYLVPEKSFLLKCYGVSLSMLDKRDVMKSHLNALVYLAKHSRVQEREAFAACFGLISVTALDSVLESLDVAFPLANSAISSTGKGEVSSGLNLRASLMSKLKGSSQKGTEIVIPPSGKTDLEPLEGTPDEVRSSIIWAYGKSVYHGTKELVSSRLESIVLQVVNPVAVTVSLAKGSSSSNQKAPESDLKLAVIGCLDLIGQALQPSKYSGGLSIERRVVIRLELMNHLTSFLKQEFLPLSLTLQPTKKSPDNLVGVSFFAIPQSLSQSSYLCRIACLVALENVMYVSLGNPGIQVEKAQTNWPFCLFLIRTKESSLIPESVSGSLTSPDSASNFKAYPECATNTAALQLTMCAVA</sequence>
<dbReference type="PANTHER" id="PTHR23120:SF42">
    <property type="entry name" value="MAESTRO HEAT-LIKE REPEAT FAMILY MEMBER 3"/>
    <property type="match status" value="1"/>
</dbReference>
<keyword evidence="3" id="KW-1185">Reference proteome</keyword>
<dbReference type="AlphaFoldDB" id="A0ABD2PVP0"/>
<dbReference type="InterPro" id="IPR045206">
    <property type="entry name" value="Maestro_heat-like_prot"/>
</dbReference>
<feature type="domain" description="MROH2B-like HEAT-repeats" evidence="1">
    <location>
        <begin position="356"/>
        <end position="454"/>
    </location>
</feature>
<feature type="domain" description="MROH2B-like HEAT-repeats" evidence="1">
    <location>
        <begin position="121"/>
        <end position="321"/>
    </location>
</feature>
<gene>
    <name evidence="2" type="primary">HEATR7A_1</name>
    <name evidence="2" type="ORF">Ciccas_010306</name>
</gene>
<dbReference type="PANTHER" id="PTHR23120">
    <property type="entry name" value="MAESTRO-RELATED HEAT DOMAIN-CONTAINING"/>
    <property type="match status" value="1"/>
</dbReference>
<dbReference type="Pfam" id="PF23210">
    <property type="entry name" value="HEAT_Maestro_2"/>
    <property type="match status" value="2"/>
</dbReference>
<accession>A0ABD2PVP0</accession>
<dbReference type="InterPro" id="IPR055408">
    <property type="entry name" value="HEAT_MROH2B-like"/>
</dbReference>
<evidence type="ECO:0000313" key="2">
    <source>
        <dbReference type="EMBL" id="KAL3311118.1"/>
    </source>
</evidence>
<protein>
    <submittedName>
        <fullName evidence="2">HEAT repeat containing 7A</fullName>
    </submittedName>
</protein>
<dbReference type="EMBL" id="JBJKFK010002429">
    <property type="protein sequence ID" value="KAL3311118.1"/>
    <property type="molecule type" value="Genomic_DNA"/>
</dbReference>
<reference evidence="2 3" key="1">
    <citation type="submission" date="2024-11" db="EMBL/GenBank/DDBJ databases">
        <title>Adaptive evolution of stress response genes in parasites aligns with host niche diversity.</title>
        <authorList>
            <person name="Hahn C."/>
            <person name="Resl P."/>
        </authorList>
    </citation>
    <scope>NUCLEOTIDE SEQUENCE [LARGE SCALE GENOMIC DNA]</scope>
    <source>
        <strain evidence="2">EGGRZ-B1_66</strain>
        <tissue evidence="2">Body</tissue>
    </source>
</reference>
<evidence type="ECO:0000259" key="1">
    <source>
        <dbReference type="Pfam" id="PF23210"/>
    </source>
</evidence>
<evidence type="ECO:0000313" key="3">
    <source>
        <dbReference type="Proteomes" id="UP001626550"/>
    </source>
</evidence>
<comment type="caution">
    <text evidence="2">The sequence shown here is derived from an EMBL/GenBank/DDBJ whole genome shotgun (WGS) entry which is preliminary data.</text>
</comment>
<dbReference type="Proteomes" id="UP001626550">
    <property type="component" value="Unassembled WGS sequence"/>
</dbReference>